<reference evidence="6" key="1">
    <citation type="submission" date="2017-02" db="UniProtKB">
        <authorList>
            <consortium name="WormBaseParasite"/>
        </authorList>
    </citation>
    <scope>IDENTIFICATION</scope>
</reference>
<organism evidence="6">
    <name type="scientific">Enterobius vermicularis</name>
    <name type="common">Human pinworm</name>
    <dbReference type="NCBI Taxonomy" id="51028"/>
    <lineage>
        <taxon>Eukaryota</taxon>
        <taxon>Metazoa</taxon>
        <taxon>Ecdysozoa</taxon>
        <taxon>Nematoda</taxon>
        <taxon>Chromadorea</taxon>
        <taxon>Rhabditida</taxon>
        <taxon>Spirurina</taxon>
        <taxon>Oxyuridomorpha</taxon>
        <taxon>Oxyuroidea</taxon>
        <taxon>Oxyuridae</taxon>
        <taxon>Enterobius</taxon>
    </lineage>
</organism>
<dbReference type="InterPro" id="IPR020839">
    <property type="entry name" value="SCD"/>
</dbReference>
<accession>A0A0N4UZA4</accession>
<dbReference type="InterPro" id="IPR056396">
    <property type="entry name" value="HEAT_SCC3-SA"/>
</dbReference>
<name>A0A0N4UZA4_ENTVE</name>
<evidence type="ECO:0000313" key="5">
    <source>
        <dbReference type="Proteomes" id="UP000274131"/>
    </source>
</evidence>
<dbReference type="PANTHER" id="PTHR11199">
    <property type="entry name" value="STROMAL ANTIGEN"/>
    <property type="match status" value="1"/>
</dbReference>
<feature type="transmembrane region" description="Helical" evidence="2">
    <location>
        <begin position="685"/>
        <end position="703"/>
    </location>
</feature>
<dbReference type="GO" id="GO:0008278">
    <property type="term" value="C:cohesin complex"/>
    <property type="evidence" value="ECO:0007669"/>
    <property type="project" value="TreeGrafter"/>
</dbReference>
<keyword evidence="2" id="KW-1133">Transmembrane helix</keyword>
<reference evidence="4 5" key="2">
    <citation type="submission" date="2018-10" db="EMBL/GenBank/DDBJ databases">
        <authorList>
            <consortium name="Pathogen Informatics"/>
        </authorList>
    </citation>
    <scope>NUCLEOTIDE SEQUENCE [LARGE SCALE GENOMIC DNA]</scope>
</reference>
<dbReference type="InterPro" id="IPR016024">
    <property type="entry name" value="ARM-type_fold"/>
</dbReference>
<dbReference type="PANTHER" id="PTHR11199:SF0">
    <property type="entry name" value="LD34181P-RELATED"/>
    <property type="match status" value="1"/>
</dbReference>
<dbReference type="WBParaSite" id="EVEC_0000294501-mRNA-1">
    <property type="protein sequence ID" value="EVEC_0000294501-mRNA-1"/>
    <property type="gene ID" value="EVEC_0000294501"/>
</dbReference>
<evidence type="ECO:0000256" key="1">
    <source>
        <dbReference type="ARBA" id="ARBA00005486"/>
    </source>
</evidence>
<dbReference type="Pfam" id="PF08514">
    <property type="entry name" value="STAG"/>
    <property type="match status" value="1"/>
</dbReference>
<keyword evidence="5" id="KW-1185">Reference proteome</keyword>
<keyword evidence="2" id="KW-0812">Transmembrane</keyword>
<dbReference type="GO" id="GO:0005634">
    <property type="term" value="C:nucleus"/>
    <property type="evidence" value="ECO:0007669"/>
    <property type="project" value="TreeGrafter"/>
</dbReference>
<evidence type="ECO:0000256" key="2">
    <source>
        <dbReference type="SAM" id="Phobius"/>
    </source>
</evidence>
<feature type="transmembrane region" description="Helical" evidence="2">
    <location>
        <begin position="798"/>
        <end position="816"/>
    </location>
</feature>
<comment type="similarity">
    <text evidence="1">Belongs to the SCC3 family.</text>
</comment>
<dbReference type="Pfam" id="PF21581">
    <property type="entry name" value="SCD"/>
    <property type="match status" value="1"/>
</dbReference>
<proteinExistence type="inferred from homology"/>
<dbReference type="OrthoDB" id="498590at2759"/>
<dbReference type="GO" id="GO:0003682">
    <property type="term" value="F:chromatin binding"/>
    <property type="evidence" value="ECO:0007669"/>
    <property type="project" value="TreeGrafter"/>
</dbReference>
<dbReference type="Proteomes" id="UP000274131">
    <property type="component" value="Unassembled WGS sequence"/>
</dbReference>
<sequence length="849" mass="96999">MSVLGGKVLLKKCKGSHIFDGYLLTNLVNFLTEFSASSVRLFRYMGSFAVFKLYSGLLETESQLSRIRESYLQKVDGRLTVLKDCLDGIFKSIFINRWRDVASEVRALCIDELAQWVSLMPYKYLDESFMDFFICGLADKASAVRSSSLSALILFFVQNIVPSGVRRYILKEKQRFFESLYDKDVNVATLASCLMVEIARGGFETFETSEGEKFEDFVFSNNWELAVSAGKYLIMKLTNGVDIKKFNGFEEDFADDYLRGLIVGITKFYQSSKYHDRAGFLVDAITGSHKVLRKLDLMAEILLGSEAEGYEDALIEIMSFSAKQCYAGVKIVRSESRVTCVKQISAAAPDKECSCNLATLFSYLSRLLCRYSNNDKNLVKLLSVLLCFKDDGQISKEVNDEVLSDLFASLKEIILGYCQIDVMEAVAGVFFRYKRLPSVSAEMKTICGKIMSEVEQHLFSMANEISCRDGDEVLLSLLEKCVVLGSLVDIRIYGLWFSSKKCTENFVKSLPDRMYIKILEMQFAILCWELKSLFYHSIGRGEKNKAWKVIEEHGDNFLRSVHDLSSRRPQCICKFFNQETMWSNLVALRRLTMKLEEEEGAFREIQVPPLPFPSFLAPNFFLQNPHEALPLLIDWFTLYREYRSETVGSSCEKLKNSVCGLFHGLFDADIGSFDMLEVIASFGNLFLNGYLSTVDFWVLLDVYRKVGKKAKEFLHSLMLKLSKSDHFGIAKAMSQVLIYSFLKFPVAEDEYISQVAEGFIQFLKREVHRRTMPEMVNLIICYGIMAYKYRIFGWFKQVIASCKTITFYLIAYLCNGRCVIKISMIARAAIRALIVRFWEISFSSAIIVV</sequence>
<dbReference type="STRING" id="51028.A0A0N4UZA4"/>
<evidence type="ECO:0000313" key="6">
    <source>
        <dbReference type="WBParaSite" id="EVEC_0000294501-mRNA-1"/>
    </source>
</evidence>
<evidence type="ECO:0000313" key="4">
    <source>
        <dbReference type="EMBL" id="VDD87510.1"/>
    </source>
</evidence>
<dbReference type="GO" id="GO:0000785">
    <property type="term" value="C:chromatin"/>
    <property type="evidence" value="ECO:0007669"/>
    <property type="project" value="TreeGrafter"/>
</dbReference>
<dbReference type="Pfam" id="PF24571">
    <property type="entry name" value="HEAT_SCC3-SA"/>
    <property type="match status" value="1"/>
</dbReference>
<feature type="domain" description="SCD" evidence="3">
    <location>
        <begin position="94"/>
        <end position="179"/>
    </location>
</feature>
<evidence type="ECO:0000259" key="3">
    <source>
        <dbReference type="PROSITE" id="PS51425"/>
    </source>
</evidence>
<dbReference type="SUPFAM" id="SSF48371">
    <property type="entry name" value="ARM repeat"/>
    <property type="match status" value="1"/>
</dbReference>
<keyword evidence="2" id="KW-0472">Membrane</keyword>
<dbReference type="GO" id="GO:0007062">
    <property type="term" value="P:sister chromatid cohesion"/>
    <property type="evidence" value="ECO:0007669"/>
    <property type="project" value="UniProtKB-ARBA"/>
</dbReference>
<feature type="transmembrane region" description="Helical" evidence="2">
    <location>
        <begin position="775"/>
        <end position="792"/>
    </location>
</feature>
<dbReference type="AlphaFoldDB" id="A0A0N4UZA4"/>
<protein>
    <submittedName>
        <fullName evidence="6">SCD domain-containing protein</fullName>
    </submittedName>
</protein>
<dbReference type="InterPro" id="IPR039662">
    <property type="entry name" value="Cohesin_Scc3/SA"/>
</dbReference>
<dbReference type="PROSITE" id="PS51425">
    <property type="entry name" value="SCD"/>
    <property type="match status" value="1"/>
</dbReference>
<dbReference type="EMBL" id="UXUI01007424">
    <property type="protein sequence ID" value="VDD87510.1"/>
    <property type="molecule type" value="Genomic_DNA"/>
</dbReference>
<gene>
    <name evidence="4" type="ORF">EVEC_LOCUS2653</name>
</gene>
<dbReference type="InterPro" id="IPR013721">
    <property type="entry name" value="STAG"/>
</dbReference>